<accession>A0AAW9SFX5</accession>
<name>A0AAW9SFX5_9BACT</name>
<evidence type="ECO:0000313" key="6">
    <source>
        <dbReference type="Proteomes" id="UP001403385"/>
    </source>
</evidence>
<keyword evidence="6" id="KW-1185">Reference proteome</keyword>
<sequence>MGVTKSDLFTDQQNELASLAKALAHPARIAILQVLLKAQQCINGDLVQELGLAQATISQHLRELKNTGLIQGTIEGTSVCYCIEPKKWKAVKTLFDDLFDGYQAANSCC</sequence>
<evidence type="ECO:0000259" key="4">
    <source>
        <dbReference type="PROSITE" id="PS50987"/>
    </source>
</evidence>
<evidence type="ECO:0000256" key="3">
    <source>
        <dbReference type="ARBA" id="ARBA00023163"/>
    </source>
</evidence>
<evidence type="ECO:0000256" key="1">
    <source>
        <dbReference type="ARBA" id="ARBA00023015"/>
    </source>
</evidence>
<dbReference type="SMART" id="SM00418">
    <property type="entry name" value="HTH_ARSR"/>
    <property type="match status" value="1"/>
</dbReference>
<dbReference type="PROSITE" id="PS50987">
    <property type="entry name" value="HTH_ARSR_2"/>
    <property type="match status" value="1"/>
</dbReference>
<dbReference type="CDD" id="cd00090">
    <property type="entry name" value="HTH_ARSR"/>
    <property type="match status" value="1"/>
</dbReference>
<dbReference type="Gene3D" id="1.10.10.10">
    <property type="entry name" value="Winged helix-like DNA-binding domain superfamily/Winged helix DNA-binding domain"/>
    <property type="match status" value="1"/>
</dbReference>
<dbReference type="InterPro" id="IPR051011">
    <property type="entry name" value="Metal_resp_trans_reg"/>
</dbReference>
<dbReference type="GO" id="GO:0003677">
    <property type="term" value="F:DNA binding"/>
    <property type="evidence" value="ECO:0007669"/>
    <property type="project" value="UniProtKB-KW"/>
</dbReference>
<keyword evidence="2" id="KW-0238">DNA-binding</keyword>
<comment type="caution">
    <text evidence="5">The sequence shown here is derived from an EMBL/GenBank/DDBJ whole genome shotgun (WGS) entry which is preliminary data.</text>
</comment>
<dbReference type="Pfam" id="PF01022">
    <property type="entry name" value="HTH_5"/>
    <property type="match status" value="1"/>
</dbReference>
<dbReference type="SUPFAM" id="SSF46785">
    <property type="entry name" value="Winged helix' DNA-binding domain"/>
    <property type="match status" value="1"/>
</dbReference>
<proteinExistence type="predicted"/>
<dbReference type="InterPro" id="IPR036390">
    <property type="entry name" value="WH_DNA-bd_sf"/>
</dbReference>
<dbReference type="InterPro" id="IPR001845">
    <property type="entry name" value="HTH_ArsR_DNA-bd_dom"/>
</dbReference>
<dbReference type="PANTHER" id="PTHR43132:SF2">
    <property type="entry name" value="ARSENICAL RESISTANCE OPERON REPRESSOR ARSR-RELATED"/>
    <property type="match status" value="1"/>
</dbReference>
<organism evidence="5 6">
    <name type="scientific">Rapidithrix thailandica</name>
    <dbReference type="NCBI Taxonomy" id="413964"/>
    <lineage>
        <taxon>Bacteria</taxon>
        <taxon>Pseudomonadati</taxon>
        <taxon>Bacteroidota</taxon>
        <taxon>Cytophagia</taxon>
        <taxon>Cytophagales</taxon>
        <taxon>Flammeovirgaceae</taxon>
        <taxon>Rapidithrix</taxon>
    </lineage>
</organism>
<dbReference type="NCBIfam" id="NF033788">
    <property type="entry name" value="HTH_metalloreg"/>
    <property type="match status" value="1"/>
</dbReference>
<dbReference type="InterPro" id="IPR036388">
    <property type="entry name" value="WH-like_DNA-bd_sf"/>
</dbReference>
<keyword evidence="3" id="KW-0804">Transcription</keyword>
<dbReference type="PRINTS" id="PR00778">
    <property type="entry name" value="HTHARSR"/>
</dbReference>
<dbReference type="PANTHER" id="PTHR43132">
    <property type="entry name" value="ARSENICAL RESISTANCE OPERON REPRESSOR ARSR-RELATED"/>
    <property type="match status" value="1"/>
</dbReference>
<dbReference type="Proteomes" id="UP001403385">
    <property type="component" value="Unassembled WGS sequence"/>
</dbReference>
<keyword evidence="1" id="KW-0805">Transcription regulation</keyword>
<dbReference type="RefSeq" id="WP_346823482.1">
    <property type="nucleotide sequence ID" value="NZ_JBDKWZ010000016.1"/>
</dbReference>
<feature type="domain" description="HTH arsR-type" evidence="4">
    <location>
        <begin position="8"/>
        <end position="106"/>
    </location>
</feature>
<dbReference type="InterPro" id="IPR011991">
    <property type="entry name" value="ArsR-like_HTH"/>
</dbReference>
<gene>
    <name evidence="5" type="ORF">AAG747_22460</name>
</gene>
<reference evidence="5 6" key="1">
    <citation type="submission" date="2024-04" db="EMBL/GenBank/DDBJ databases">
        <title>Novel genus in family Flammeovirgaceae.</title>
        <authorList>
            <person name="Nguyen T.H."/>
            <person name="Vuong T.Q."/>
            <person name="Le H."/>
            <person name="Kim S.-G."/>
        </authorList>
    </citation>
    <scope>NUCLEOTIDE SEQUENCE [LARGE SCALE GENOMIC DNA]</scope>
    <source>
        <strain evidence="5 6">JCM 23209</strain>
    </source>
</reference>
<dbReference type="AlphaFoldDB" id="A0AAW9SFX5"/>
<evidence type="ECO:0000256" key="2">
    <source>
        <dbReference type="ARBA" id="ARBA00023125"/>
    </source>
</evidence>
<evidence type="ECO:0000313" key="5">
    <source>
        <dbReference type="EMBL" id="MEN7550700.1"/>
    </source>
</evidence>
<protein>
    <submittedName>
        <fullName evidence="5">Metalloregulator ArsR/SmtB family transcription factor</fullName>
    </submittedName>
</protein>
<dbReference type="GO" id="GO:0003700">
    <property type="term" value="F:DNA-binding transcription factor activity"/>
    <property type="evidence" value="ECO:0007669"/>
    <property type="project" value="InterPro"/>
</dbReference>
<dbReference type="EMBL" id="JBDKWZ010000016">
    <property type="protein sequence ID" value="MEN7550700.1"/>
    <property type="molecule type" value="Genomic_DNA"/>
</dbReference>